<dbReference type="AlphaFoldDB" id="A0A839TA46"/>
<protein>
    <submittedName>
        <fullName evidence="2">Uncharacterized protein</fullName>
    </submittedName>
</protein>
<proteinExistence type="predicted"/>
<reference evidence="2 3" key="1">
    <citation type="submission" date="2020-08" db="EMBL/GenBank/DDBJ databases">
        <title>Genomic Encyclopedia of Type Strains, Phase III (KMG-III): the genomes of soil and plant-associated and newly described type strains.</title>
        <authorList>
            <person name="Whitman W."/>
        </authorList>
    </citation>
    <scope>NUCLEOTIDE SEQUENCE [LARGE SCALE GENOMIC DNA]</scope>
    <source>
        <strain evidence="2 3">CECT 4462</strain>
    </source>
</reference>
<comment type="caution">
    <text evidence="2">The sequence shown here is derived from an EMBL/GenBank/DDBJ whole genome shotgun (WGS) entry which is preliminary data.</text>
</comment>
<keyword evidence="3" id="KW-1185">Reference proteome</keyword>
<feature type="transmembrane region" description="Helical" evidence="1">
    <location>
        <begin position="12"/>
        <end position="31"/>
    </location>
</feature>
<keyword evidence="1" id="KW-0812">Transmembrane</keyword>
<evidence type="ECO:0000256" key="1">
    <source>
        <dbReference type="SAM" id="Phobius"/>
    </source>
</evidence>
<gene>
    <name evidence="2" type="ORF">FHR87_003343</name>
</gene>
<evidence type="ECO:0000313" key="2">
    <source>
        <dbReference type="EMBL" id="MBB3104915.1"/>
    </source>
</evidence>
<evidence type="ECO:0000313" key="3">
    <source>
        <dbReference type="Proteomes" id="UP000549250"/>
    </source>
</evidence>
<dbReference type="EMBL" id="JACHXI010000021">
    <property type="protein sequence ID" value="MBB3104915.1"/>
    <property type="molecule type" value="Genomic_DNA"/>
</dbReference>
<dbReference type="Proteomes" id="UP000549250">
    <property type="component" value="Unassembled WGS sequence"/>
</dbReference>
<sequence>MTIQGIGPLIRLLLAPVTMSVGGLLLDKWLLPRLASANRVASLQVEAAFWDICHWGILCLVSLSAIWGLYRLWLYIHWRSGNSDGGCPSCGGPMQHLQEPHAMYSECMICGARKNGWVTEHRHKASV</sequence>
<feature type="transmembrane region" description="Helical" evidence="1">
    <location>
        <begin position="47"/>
        <end position="70"/>
    </location>
</feature>
<organism evidence="2 3">
    <name type="scientific">Azomonas macrocytogenes</name>
    <name type="common">Azotobacter macrocytogenes</name>
    <dbReference type="NCBI Taxonomy" id="69962"/>
    <lineage>
        <taxon>Bacteria</taxon>
        <taxon>Pseudomonadati</taxon>
        <taxon>Pseudomonadota</taxon>
        <taxon>Gammaproteobacteria</taxon>
        <taxon>Pseudomonadales</taxon>
        <taxon>Pseudomonadaceae</taxon>
        <taxon>Azomonas</taxon>
    </lineage>
</organism>
<keyword evidence="1" id="KW-0472">Membrane</keyword>
<name>A0A839TA46_AZOMA</name>
<keyword evidence="1" id="KW-1133">Transmembrane helix</keyword>
<accession>A0A839TA46</accession>